<dbReference type="VEuPathDB" id="FungiDB:CTRG_02894"/>
<keyword evidence="7" id="KW-0325">Glycoprotein</keyword>
<dbReference type="PANTHER" id="PTHR10728">
    <property type="entry name" value="CYTOSOLIC PHOSPHOLIPASE A2"/>
    <property type="match status" value="1"/>
</dbReference>
<evidence type="ECO:0000256" key="1">
    <source>
        <dbReference type="ARBA" id="ARBA00008780"/>
    </source>
</evidence>
<dbReference type="InterPro" id="IPR016035">
    <property type="entry name" value="Acyl_Trfase/lysoPLipase"/>
</dbReference>
<evidence type="ECO:0000256" key="7">
    <source>
        <dbReference type="ARBA" id="ARBA00023180"/>
    </source>
</evidence>
<evidence type="ECO:0000256" key="4">
    <source>
        <dbReference type="ARBA" id="ARBA00022801"/>
    </source>
</evidence>
<dbReference type="Proteomes" id="UP000002037">
    <property type="component" value="Unassembled WGS sequence"/>
</dbReference>
<proteinExistence type="inferred from homology"/>
<keyword evidence="5 9" id="KW-0442">Lipid degradation</keyword>
<dbReference type="KEGG" id="ctp:CTRG_02894"/>
<dbReference type="GO" id="GO:0005783">
    <property type="term" value="C:endoplasmic reticulum"/>
    <property type="evidence" value="ECO:0007669"/>
    <property type="project" value="TreeGrafter"/>
</dbReference>
<dbReference type="PROSITE" id="PS51210">
    <property type="entry name" value="PLA2C"/>
    <property type="match status" value="1"/>
</dbReference>
<keyword evidence="6 9" id="KW-0443">Lipid metabolism</keyword>
<dbReference type="GeneID" id="8299343"/>
<protein>
    <recommendedName>
        <fullName evidence="2 10">Lysophospholipase</fullName>
        <ecNumber evidence="2 10">3.1.1.5</ecNumber>
    </recommendedName>
</protein>
<dbReference type="HOGENOM" id="CLU_014602_0_1_1"/>
<evidence type="ECO:0000256" key="8">
    <source>
        <dbReference type="ARBA" id="ARBA00059407"/>
    </source>
</evidence>
<comment type="function">
    <text evidence="8">Catalyzes the release of fatty acids from lysophospholipids. Phospholipase B may well contribute to pathogenicity by abetting the fungus in damaging and traversing host cell membranes, processes which likely increase the rapidity of disseminated infection.</text>
</comment>
<dbReference type="GO" id="GO:0005886">
    <property type="term" value="C:plasma membrane"/>
    <property type="evidence" value="ECO:0007669"/>
    <property type="project" value="TreeGrafter"/>
</dbReference>
<keyword evidence="3 10" id="KW-0732">Signal</keyword>
<dbReference type="STRING" id="294747.C5M922"/>
<evidence type="ECO:0000256" key="5">
    <source>
        <dbReference type="ARBA" id="ARBA00022963"/>
    </source>
</evidence>
<sequence length="602" mass="66459">MISLLIFPLLFACLVICKSPTNSYAPGRVECPNFKLTRSAISGLNPDEKSYIDQRYKLAKQSLSGFLHQAGMIDFDVDSFLATSNPTIGIAFSGGGYRAMLAGAGELSALDSRSKSPSILSGILQSANYIAGLSGGAWLTGTIASNDLITVDQILAQNSLWRLSNSLFAYHGFLFVLSNTLMWTSIDLSVKLKMLSGSTVSITDVYSRALSYQFLSNYPSKGAAFCWSDITSLPSFQNSELPFPILSAVGREPGTSIINFNSTVFEFTPYEIGSWDPSLQNFMNIKYLGSKMNNGFANGKCINGFDNAGFLMGTSSSLFNAVLLELNKLNFPSFTKSLINSIVINPFERLNVDVAHYNPNPFYMSQNPNGKIANSRTLYLADGGEDGQNIPLLPLVHRNVSVIFAYDNSADENGWPDGTSLVKTYERQFSHQGRDVAFPYVPDQYTFRNLNLTSKPTFFGCDAKNLTSLTDNIYDVPLVIYNANRPFSYWSNTSTYKLKYSDQEKESMIANGYNVASRMNGQLDDEFAACIGCAIIRREQERQGIEQSKQCQRCFEKYCWDGTVYKDAPLGDNFSNEGLTKSAQYYNANNVKGINNGGVDIV</sequence>
<organism evidence="12 13">
    <name type="scientific">Candida tropicalis (strain ATCC MYA-3404 / T1)</name>
    <name type="common">Yeast</name>
    <dbReference type="NCBI Taxonomy" id="294747"/>
    <lineage>
        <taxon>Eukaryota</taxon>
        <taxon>Fungi</taxon>
        <taxon>Dikarya</taxon>
        <taxon>Ascomycota</taxon>
        <taxon>Saccharomycotina</taxon>
        <taxon>Pichiomycetes</taxon>
        <taxon>Debaryomycetaceae</taxon>
        <taxon>Candida/Lodderomyces clade</taxon>
        <taxon>Candida</taxon>
    </lineage>
</organism>
<dbReference type="Gene3D" id="3.40.1090.10">
    <property type="entry name" value="Cytosolic phospholipase A2 catalytic domain"/>
    <property type="match status" value="1"/>
</dbReference>
<dbReference type="eggNOG" id="KOG1325">
    <property type="taxonomic scope" value="Eukaryota"/>
</dbReference>
<dbReference type="OrthoDB" id="4084751at2759"/>
<comment type="catalytic activity">
    <reaction evidence="10">
        <text>a 1-acyl-sn-glycero-3-phosphocholine + H2O = sn-glycerol 3-phosphocholine + a fatty acid + H(+)</text>
        <dbReference type="Rhea" id="RHEA:15177"/>
        <dbReference type="ChEBI" id="CHEBI:15377"/>
        <dbReference type="ChEBI" id="CHEBI:15378"/>
        <dbReference type="ChEBI" id="CHEBI:16870"/>
        <dbReference type="ChEBI" id="CHEBI:28868"/>
        <dbReference type="ChEBI" id="CHEBI:58168"/>
        <dbReference type="EC" id="3.1.1.5"/>
    </reaction>
</comment>
<keyword evidence="4 9" id="KW-0378">Hydrolase</keyword>
<comment type="similarity">
    <text evidence="1 10">Belongs to the lysophospholipase family.</text>
</comment>
<reference evidence="12 13" key="1">
    <citation type="journal article" date="2009" name="Nature">
        <title>Evolution of pathogenicity and sexual reproduction in eight Candida genomes.</title>
        <authorList>
            <person name="Butler G."/>
            <person name="Rasmussen M.D."/>
            <person name="Lin M.F."/>
            <person name="Santos M.A."/>
            <person name="Sakthikumar S."/>
            <person name="Munro C.A."/>
            <person name="Rheinbay E."/>
            <person name="Grabherr M."/>
            <person name="Forche A."/>
            <person name="Reedy J.L."/>
            <person name="Agrafioti I."/>
            <person name="Arnaud M.B."/>
            <person name="Bates S."/>
            <person name="Brown A.J."/>
            <person name="Brunke S."/>
            <person name="Costanzo M.C."/>
            <person name="Fitzpatrick D.A."/>
            <person name="de Groot P.W."/>
            <person name="Harris D."/>
            <person name="Hoyer L.L."/>
            <person name="Hube B."/>
            <person name="Klis F.M."/>
            <person name="Kodira C."/>
            <person name="Lennard N."/>
            <person name="Logue M.E."/>
            <person name="Martin R."/>
            <person name="Neiman A.M."/>
            <person name="Nikolaou E."/>
            <person name="Quail M.A."/>
            <person name="Quinn J."/>
            <person name="Santos M.C."/>
            <person name="Schmitzberger F.F."/>
            <person name="Sherlock G."/>
            <person name="Shah P."/>
            <person name="Silverstein K.A."/>
            <person name="Skrzypek M.S."/>
            <person name="Soll D."/>
            <person name="Staggs R."/>
            <person name="Stansfield I."/>
            <person name="Stumpf M.P."/>
            <person name="Sudbery P.E."/>
            <person name="Srikantha T."/>
            <person name="Zeng Q."/>
            <person name="Berman J."/>
            <person name="Berriman M."/>
            <person name="Heitman J."/>
            <person name="Gow N.A."/>
            <person name="Lorenz M.C."/>
            <person name="Birren B.W."/>
            <person name="Kellis M."/>
            <person name="Cuomo C.A."/>
        </authorList>
    </citation>
    <scope>NUCLEOTIDE SEQUENCE [LARGE SCALE GENOMIC DNA]</scope>
    <source>
        <strain evidence="13">ATCC MYA-3404 / T1</strain>
    </source>
</reference>
<evidence type="ECO:0000256" key="10">
    <source>
        <dbReference type="RuleBase" id="RU362103"/>
    </source>
</evidence>
<name>C5M922_CANTT</name>
<dbReference type="EC" id="3.1.1.5" evidence="2 10"/>
<dbReference type="GO" id="GO:0004622">
    <property type="term" value="F:phosphatidylcholine lysophospholipase activity"/>
    <property type="evidence" value="ECO:0007669"/>
    <property type="project" value="UniProtKB-EC"/>
</dbReference>
<dbReference type="PANTHER" id="PTHR10728:SF33">
    <property type="entry name" value="LYSOPHOSPHOLIPASE 1-RELATED"/>
    <property type="match status" value="1"/>
</dbReference>
<evidence type="ECO:0000256" key="2">
    <source>
        <dbReference type="ARBA" id="ARBA00013274"/>
    </source>
</evidence>
<keyword evidence="13" id="KW-1185">Reference proteome</keyword>
<evidence type="ECO:0000256" key="3">
    <source>
        <dbReference type="ARBA" id="ARBA00022729"/>
    </source>
</evidence>
<gene>
    <name evidence="12" type="ORF">CTRG_02894</name>
</gene>
<evidence type="ECO:0000259" key="11">
    <source>
        <dbReference type="PROSITE" id="PS51210"/>
    </source>
</evidence>
<feature type="signal peptide" evidence="10">
    <location>
        <begin position="1"/>
        <end position="17"/>
    </location>
</feature>
<feature type="chain" id="PRO_5005125238" description="Lysophospholipase" evidence="10">
    <location>
        <begin position="18"/>
        <end position="602"/>
    </location>
</feature>
<evidence type="ECO:0000313" key="12">
    <source>
        <dbReference type="EMBL" id="EER34076.1"/>
    </source>
</evidence>
<dbReference type="AlphaFoldDB" id="C5M922"/>
<dbReference type="SUPFAM" id="SSF52151">
    <property type="entry name" value="FabD/lysophospholipase-like"/>
    <property type="match status" value="1"/>
</dbReference>
<evidence type="ECO:0000256" key="9">
    <source>
        <dbReference type="PROSITE-ProRule" id="PRU00555"/>
    </source>
</evidence>
<dbReference type="Pfam" id="PF01735">
    <property type="entry name" value="PLA2_B"/>
    <property type="match status" value="1"/>
</dbReference>
<accession>C5M922</accession>
<dbReference type="FunFam" id="3.40.1090.10:FF:000010">
    <property type="entry name" value="Lysophospholipase"/>
    <property type="match status" value="1"/>
</dbReference>
<evidence type="ECO:0000313" key="13">
    <source>
        <dbReference type="Proteomes" id="UP000002037"/>
    </source>
</evidence>
<dbReference type="GO" id="GO:0005829">
    <property type="term" value="C:cytosol"/>
    <property type="evidence" value="ECO:0007669"/>
    <property type="project" value="TreeGrafter"/>
</dbReference>
<evidence type="ECO:0000256" key="6">
    <source>
        <dbReference type="ARBA" id="ARBA00023098"/>
    </source>
</evidence>
<dbReference type="RefSeq" id="XP_002548597.1">
    <property type="nucleotide sequence ID" value="XM_002548551.1"/>
</dbReference>
<dbReference type="InterPro" id="IPR002642">
    <property type="entry name" value="LysoPLipase_cat_dom"/>
</dbReference>
<feature type="domain" description="PLA2c" evidence="11">
    <location>
        <begin position="30"/>
        <end position="565"/>
    </location>
</feature>
<dbReference type="GO" id="GO:0005576">
    <property type="term" value="C:extracellular region"/>
    <property type="evidence" value="ECO:0007669"/>
    <property type="project" value="TreeGrafter"/>
</dbReference>
<dbReference type="SMART" id="SM00022">
    <property type="entry name" value="PLAc"/>
    <property type="match status" value="1"/>
</dbReference>
<dbReference type="GO" id="GO:0004623">
    <property type="term" value="F:phospholipase A2 activity"/>
    <property type="evidence" value="ECO:0007669"/>
    <property type="project" value="TreeGrafter"/>
</dbReference>
<dbReference type="GO" id="GO:0046475">
    <property type="term" value="P:glycerophospholipid catabolic process"/>
    <property type="evidence" value="ECO:0007669"/>
    <property type="project" value="TreeGrafter"/>
</dbReference>
<dbReference type="EMBL" id="GG692397">
    <property type="protein sequence ID" value="EER34076.1"/>
    <property type="molecule type" value="Genomic_DNA"/>
</dbReference>